<feature type="region of interest" description="Disordered" evidence="5">
    <location>
        <begin position="423"/>
        <end position="512"/>
    </location>
</feature>
<dbReference type="GO" id="GO:0000981">
    <property type="term" value="F:DNA-binding transcription factor activity, RNA polymerase II-specific"/>
    <property type="evidence" value="ECO:0007669"/>
    <property type="project" value="InterPro"/>
</dbReference>
<dbReference type="SMART" id="SM00066">
    <property type="entry name" value="GAL4"/>
    <property type="match status" value="1"/>
</dbReference>
<feature type="region of interest" description="Disordered" evidence="5">
    <location>
        <begin position="163"/>
        <end position="203"/>
    </location>
</feature>
<dbReference type="AlphaFoldDB" id="A0A0C3CHH2"/>
<gene>
    <name evidence="7" type="ORF">PILCRDRAFT_216910</name>
</gene>
<dbReference type="CDD" id="cd00067">
    <property type="entry name" value="GAL4"/>
    <property type="match status" value="1"/>
</dbReference>
<dbReference type="STRING" id="765440.A0A0C3CHH2"/>
<dbReference type="InterPro" id="IPR001138">
    <property type="entry name" value="Zn2Cys6_DnaBD"/>
</dbReference>
<feature type="region of interest" description="Disordered" evidence="5">
    <location>
        <begin position="291"/>
        <end position="343"/>
    </location>
</feature>
<feature type="compositionally biased region" description="Basic and acidic residues" evidence="5">
    <location>
        <begin position="74"/>
        <end position="89"/>
    </location>
</feature>
<dbReference type="Pfam" id="PF00172">
    <property type="entry name" value="Zn_clus"/>
    <property type="match status" value="1"/>
</dbReference>
<feature type="domain" description="Zn(2)-C6 fungal-type" evidence="6">
    <location>
        <begin position="393"/>
        <end position="423"/>
    </location>
</feature>
<name>A0A0C3CHH2_PILCF</name>
<feature type="compositionally biased region" description="Basic and acidic residues" evidence="5">
    <location>
        <begin position="41"/>
        <end position="50"/>
    </location>
</feature>
<dbReference type="Proteomes" id="UP000054166">
    <property type="component" value="Unassembled WGS sequence"/>
</dbReference>
<keyword evidence="8" id="KW-1185">Reference proteome</keyword>
<dbReference type="Gene3D" id="4.10.240.10">
    <property type="entry name" value="Zn(2)-C6 fungal-type DNA-binding domain"/>
    <property type="match status" value="1"/>
</dbReference>
<proteinExistence type="predicted"/>
<sequence>MDKREGQPRQSSLPTSLHPHIVTRPHPRTPQQGGSSNSGHVRHEETRDDEGIFDDSPYQLRPFAPSLSPATFDDDGRRTSRPYVRRETVLPEPDDTFDEDGGRRMFRASIPLPRRATNRRAPGASSIPHGLPPIRTVFNSPSPSYAYTLPSYNYPFPAFPERTLPPPWQEGEAGPSSLSRSRRDQSQHSGYSEPDNLIQTEIPARETIESSPLGFRAFEWEASQPDRYSRLDAAPQRAHVSDRLEVESREYIRRWGTVSAQRMLFFLQYAILLLTISWKVAPDRSHLRHSGQYDDYNTQRHHSLPPEFGPGQHPNLSAEDDVSPYTRLGSGEEDDLPPPYTRSITNPSIFVKKELEEDRASLIGIPGQQTESVDTGDLEANPRKRPRKKAVVACHFCQKRKLRCSTERPKCSNCGQRGLVCVYGQPRRRGPGKAPRGSRLKKKAAPAQEPQLPFARVDFEPSIPAYTYPYPPHVGLAPAPLDTGSSRSTPPPTPSTGQPDSPRGKRQRSSPD</sequence>
<keyword evidence="4" id="KW-0539">Nucleus</keyword>
<dbReference type="InterPro" id="IPR036864">
    <property type="entry name" value="Zn2-C6_fun-type_DNA-bd_sf"/>
</dbReference>
<dbReference type="PROSITE" id="PS50048">
    <property type="entry name" value="ZN2_CY6_FUNGAL_2"/>
    <property type="match status" value="1"/>
</dbReference>
<evidence type="ECO:0000313" key="8">
    <source>
        <dbReference type="Proteomes" id="UP000054166"/>
    </source>
</evidence>
<evidence type="ECO:0000256" key="4">
    <source>
        <dbReference type="ARBA" id="ARBA00023242"/>
    </source>
</evidence>
<evidence type="ECO:0000256" key="5">
    <source>
        <dbReference type="SAM" id="MobiDB-lite"/>
    </source>
</evidence>
<dbReference type="PANTHER" id="PTHR31069:SF32">
    <property type="entry name" value="ARGININE METABOLISM REGULATION PROTEIN II"/>
    <property type="match status" value="1"/>
</dbReference>
<organism evidence="7 8">
    <name type="scientific">Piloderma croceum (strain F 1598)</name>
    <dbReference type="NCBI Taxonomy" id="765440"/>
    <lineage>
        <taxon>Eukaryota</taxon>
        <taxon>Fungi</taxon>
        <taxon>Dikarya</taxon>
        <taxon>Basidiomycota</taxon>
        <taxon>Agaricomycotina</taxon>
        <taxon>Agaricomycetes</taxon>
        <taxon>Agaricomycetidae</taxon>
        <taxon>Atheliales</taxon>
        <taxon>Atheliaceae</taxon>
        <taxon>Piloderma</taxon>
    </lineage>
</organism>
<evidence type="ECO:0000256" key="2">
    <source>
        <dbReference type="ARBA" id="ARBA00023125"/>
    </source>
</evidence>
<feature type="compositionally biased region" description="Basic residues" evidence="5">
    <location>
        <begin position="426"/>
        <end position="444"/>
    </location>
</feature>
<dbReference type="InterPro" id="IPR050675">
    <property type="entry name" value="OAF3"/>
</dbReference>
<accession>A0A0C3CHH2</accession>
<reference evidence="8" key="2">
    <citation type="submission" date="2015-01" db="EMBL/GenBank/DDBJ databases">
        <title>Evolutionary Origins and Diversification of the Mycorrhizal Mutualists.</title>
        <authorList>
            <consortium name="DOE Joint Genome Institute"/>
            <consortium name="Mycorrhizal Genomics Consortium"/>
            <person name="Kohler A."/>
            <person name="Kuo A."/>
            <person name="Nagy L.G."/>
            <person name="Floudas D."/>
            <person name="Copeland A."/>
            <person name="Barry K.W."/>
            <person name="Cichocki N."/>
            <person name="Veneault-Fourrey C."/>
            <person name="LaButti K."/>
            <person name="Lindquist E.A."/>
            <person name="Lipzen A."/>
            <person name="Lundell T."/>
            <person name="Morin E."/>
            <person name="Murat C."/>
            <person name="Riley R."/>
            <person name="Ohm R."/>
            <person name="Sun H."/>
            <person name="Tunlid A."/>
            <person name="Henrissat B."/>
            <person name="Grigoriev I.V."/>
            <person name="Hibbett D.S."/>
            <person name="Martin F."/>
        </authorList>
    </citation>
    <scope>NUCLEOTIDE SEQUENCE [LARGE SCALE GENOMIC DNA]</scope>
    <source>
        <strain evidence="8">F 1598</strain>
    </source>
</reference>
<dbReference type="HOGENOM" id="CLU_527908_0_0_1"/>
<evidence type="ECO:0000259" key="6">
    <source>
        <dbReference type="PROSITE" id="PS50048"/>
    </source>
</evidence>
<dbReference type="InParanoid" id="A0A0C3CHH2"/>
<evidence type="ECO:0000313" key="7">
    <source>
        <dbReference type="EMBL" id="KIM89232.1"/>
    </source>
</evidence>
<feature type="region of interest" description="Disordered" evidence="5">
    <location>
        <begin position="1"/>
        <end position="129"/>
    </location>
</feature>
<dbReference type="GO" id="GO:0003677">
    <property type="term" value="F:DNA binding"/>
    <property type="evidence" value="ECO:0007669"/>
    <property type="project" value="UniProtKB-KW"/>
</dbReference>
<protein>
    <recommendedName>
        <fullName evidence="6">Zn(2)-C6 fungal-type domain-containing protein</fullName>
    </recommendedName>
</protein>
<dbReference type="OrthoDB" id="2260578at2759"/>
<reference evidence="7 8" key="1">
    <citation type="submission" date="2014-04" db="EMBL/GenBank/DDBJ databases">
        <authorList>
            <consortium name="DOE Joint Genome Institute"/>
            <person name="Kuo A."/>
            <person name="Tarkka M."/>
            <person name="Buscot F."/>
            <person name="Kohler A."/>
            <person name="Nagy L.G."/>
            <person name="Floudas D."/>
            <person name="Copeland A."/>
            <person name="Barry K.W."/>
            <person name="Cichocki N."/>
            <person name="Veneault-Fourrey C."/>
            <person name="LaButti K."/>
            <person name="Lindquist E.A."/>
            <person name="Lipzen A."/>
            <person name="Lundell T."/>
            <person name="Morin E."/>
            <person name="Murat C."/>
            <person name="Sun H."/>
            <person name="Tunlid A."/>
            <person name="Henrissat B."/>
            <person name="Grigoriev I.V."/>
            <person name="Hibbett D.S."/>
            <person name="Martin F."/>
            <person name="Nordberg H.P."/>
            <person name="Cantor M.N."/>
            <person name="Hua S.X."/>
        </authorList>
    </citation>
    <scope>NUCLEOTIDE SEQUENCE [LARGE SCALE GENOMIC DNA]</scope>
    <source>
        <strain evidence="7 8">F 1598</strain>
    </source>
</reference>
<dbReference type="SUPFAM" id="SSF57701">
    <property type="entry name" value="Zn2/Cys6 DNA-binding domain"/>
    <property type="match status" value="1"/>
</dbReference>
<evidence type="ECO:0000256" key="3">
    <source>
        <dbReference type="ARBA" id="ARBA00023163"/>
    </source>
</evidence>
<keyword evidence="1" id="KW-0805">Transcription regulation</keyword>
<dbReference type="GO" id="GO:0008270">
    <property type="term" value="F:zinc ion binding"/>
    <property type="evidence" value="ECO:0007669"/>
    <property type="project" value="InterPro"/>
</dbReference>
<evidence type="ECO:0000256" key="1">
    <source>
        <dbReference type="ARBA" id="ARBA00023015"/>
    </source>
</evidence>
<feature type="compositionally biased region" description="Polar residues" evidence="5">
    <location>
        <begin position="29"/>
        <end position="39"/>
    </location>
</feature>
<keyword evidence="2" id="KW-0238">DNA-binding</keyword>
<dbReference type="EMBL" id="KN832975">
    <property type="protein sequence ID" value="KIM89232.1"/>
    <property type="molecule type" value="Genomic_DNA"/>
</dbReference>
<keyword evidence="3" id="KW-0804">Transcription</keyword>
<dbReference type="PANTHER" id="PTHR31069">
    <property type="entry name" value="OLEATE-ACTIVATED TRANSCRIPTION FACTOR 1-RELATED"/>
    <property type="match status" value="1"/>
</dbReference>